<evidence type="ECO:0000256" key="2">
    <source>
        <dbReference type="ARBA" id="ARBA00022448"/>
    </source>
</evidence>
<reference evidence="9 10" key="1">
    <citation type="submission" date="2023-07" db="EMBL/GenBank/DDBJ databases">
        <title>Genomic Encyclopedia of Type Strains, Phase IV (KMG-IV): sequencing the most valuable type-strain genomes for metagenomic binning, comparative biology and taxonomic classification.</title>
        <authorList>
            <person name="Goeker M."/>
        </authorList>
    </citation>
    <scope>NUCLEOTIDE SEQUENCE [LARGE SCALE GENOMIC DNA]</scope>
    <source>
        <strain evidence="9 10">DSM 27594</strain>
    </source>
</reference>
<feature type="transmembrane region" description="Helical" evidence="7">
    <location>
        <begin position="284"/>
        <end position="310"/>
    </location>
</feature>
<dbReference type="PIRSF" id="PIRSF006060">
    <property type="entry name" value="AA_transporter"/>
    <property type="match status" value="1"/>
</dbReference>
<dbReference type="RefSeq" id="WP_307408073.1">
    <property type="nucleotide sequence ID" value="NZ_JAUSTW010000003.1"/>
</dbReference>
<feature type="transmembrane region" description="Helical" evidence="7">
    <location>
        <begin position="121"/>
        <end position="143"/>
    </location>
</feature>
<sequence>MKDHIIKQEEGLKRALTDRQLTMIAIGGAIGTGLFMGSGIAISYAGPGVLISYVITACIAVIMMFSLSEMAVVHPTAGSFGTYAEMYLNSWVGYVVRYTYWAAQVIAIGSEAVAVGIYMQYWFPAIPVWIWALGFGAIIIYVNSRSVGNFGTIEYWFAMIKVVAIVLFIIFGISVVLGIGHSHAIGFNHYTDNHGFFPNGFKGVWMGVLMAIFSFYGVEIIAVTAGESKNPQKAVPKAMRTMIIRLFLFYILSLAIILAIIPWANAGAHVVAQSPFVKVFESSGIRYAAGIMNFVVLTAALSSMNTNLYLTSRMLFSLSRGNYAPKSLGNLSKNGTPINALLASSGGVLIASLVSYFSPMAFNYLFGVALFGGILVWIIILASHLNFRKSVHLYHPGPLPIKAPLFPVLQWIGIILLSAILITMAFSPDFRVAWIVGVPFILIISLSFFLRRKSLPMEIDSQLKS</sequence>
<keyword evidence="2" id="KW-0813">Transport</keyword>
<protein>
    <submittedName>
        <fullName evidence="9">L-asparagine transporter-like permease</fullName>
    </submittedName>
</protein>
<keyword evidence="6 7" id="KW-0472">Membrane</keyword>
<gene>
    <name evidence="9" type="ORF">J2S10_002472</name>
</gene>
<dbReference type="InterPro" id="IPR004841">
    <property type="entry name" value="AA-permease/SLC12A_dom"/>
</dbReference>
<dbReference type="Proteomes" id="UP001224122">
    <property type="component" value="Unassembled WGS sequence"/>
</dbReference>
<keyword evidence="4" id="KW-0029">Amino-acid transport</keyword>
<dbReference type="Gene3D" id="1.20.1740.10">
    <property type="entry name" value="Amino acid/polyamine transporter I"/>
    <property type="match status" value="1"/>
</dbReference>
<evidence type="ECO:0000256" key="7">
    <source>
        <dbReference type="SAM" id="Phobius"/>
    </source>
</evidence>
<evidence type="ECO:0000256" key="5">
    <source>
        <dbReference type="ARBA" id="ARBA00022989"/>
    </source>
</evidence>
<feature type="transmembrane region" description="Helical" evidence="7">
    <location>
        <begin position="155"/>
        <end position="184"/>
    </location>
</feature>
<evidence type="ECO:0000256" key="4">
    <source>
        <dbReference type="ARBA" id="ARBA00022970"/>
    </source>
</evidence>
<comment type="caution">
    <text evidence="9">The sequence shown here is derived from an EMBL/GenBank/DDBJ whole genome shotgun (WGS) entry which is preliminary data.</text>
</comment>
<feature type="domain" description="Amino acid permease/ SLC12A" evidence="8">
    <location>
        <begin position="21"/>
        <end position="452"/>
    </location>
</feature>
<keyword evidence="5 7" id="KW-1133">Transmembrane helix</keyword>
<comment type="subcellular location">
    <subcellularLocation>
        <location evidence="1">Cell membrane</location>
        <topology evidence="1">Multi-pass membrane protein</topology>
    </subcellularLocation>
</comment>
<evidence type="ECO:0000259" key="8">
    <source>
        <dbReference type="Pfam" id="PF00324"/>
    </source>
</evidence>
<feature type="transmembrane region" description="Helical" evidence="7">
    <location>
        <begin position="50"/>
        <end position="73"/>
    </location>
</feature>
<proteinExistence type="predicted"/>
<feature type="transmembrane region" description="Helical" evidence="7">
    <location>
        <begin position="204"/>
        <end position="225"/>
    </location>
</feature>
<evidence type="ECO:0000313" key="9">
    <source>
        <dbReference type="EMBL" id="MDQ0199314.1"/>
    </source>
</evidence>
<keyword evidence="10" id="KW-1185">Reference proteome</keyword>
<dbReference type="EMBL" id="JAUSTW010000003">
    <property type="protein sequence ID" value="MDQ0199314.1"/>
    <property type="molecule type" value="Genomic_DNA"/>
</dbReference>
<evidence type="ECO:0000256" key="1">
    <source>
        <dbReference type="ARBA" id="ARBA00004651"/>
    </source>
</evidence>
<feature type="transmembrane region" description="Helical" evidence="7">
    <location>
        <begin position="364"/>
        <end position="387"/>
    </location>
</feature>
<feature type="transmembrane region" description="Helical" evidence="7">
    <location>
        <begin position="21"/>
        <end position="44"/>
    </location>
</feature>
<organism evidence="9 10">
    <name type="scientific">Neobacillus ginsengisoli</name>
    <dbReference type="NCBI Taxonomy" id="904295"/>
    <lineage>
        <taxon>Bacteria</taxon>
        <taxon>Bacillati</taxon>
        <taxon>Bacillota</taxon>
        <taxon>Bacilli</taxon>
        <taxon>Bacillales</taxon>
        <taxon>Bacillaceae</taxon>
        <taxon>Neobacillus</taxon>
    </lineage>
</organism>
<feature type="transmembrane region" description="Helical" evidence="7">
    <location>
        <begin position="432"/>
        <end position="450"/>
    </location>
</feature>
<evidence type="ECO:0000256" key="6">
    <source>
        <dbReference type="ARBA" id="ARBA00023136"/>
    </source>
</evidence>
<evidence type="ECO:0000313" key="10">
    <source>
        <dbReference type="Proteomes" id="UP001224122"/>
    </source>
</evidence>
<feature type="transmembrane region" description="Helical" evidence="7">
    <location>
        <begin position="338"/>
        <end position="358"/>
    </location>
</feature>
<name>A0ABT9XUW7_9BACI</name>
<feature type="transmembrane region" description="Helical" evidence="7">
    <location>
        <begin position="408"/>
        <end position="426"/>
    </location>
</feature>
<dbReference type="PANTHER" id="PTHR43495">
    <property type="entry name" value="GABA PERMEASE"/>
    <property type="match status" value="1"/>
</dbReference>
<accession>A0ABT9XUW7</accession>
<feature type="transmembrane region" description="Helical" evidence="7">
    <location>
        <begin position="94"/>
        <end position="115"/>
    </location>
</feature>
<dbReference type="Pfam" id="PF00324">
    <property type="entry name" value="AA_permease"/>
    <property type="match status" value="1"/>
</dbReference>
<dbReference type="PANTHER" id="PTHR43495:SF5">
    <property type="entry name" value="GAMMA-AMINOBUTYRIC ACID PERMEASE"/>
    <property type="match status" value="1"/>
</dbReference>
<evidence type="ECO:0000256" key="3">
    <source>
        <dbReference type="ARBA" id="ARBA00022692"/>
    </source>
</evidence>
<keyword evidence="3 7" id="KW-0812">Transmembrane</keyword>
<feature type="transmembrane region" description="Helical" evidence="7">
    <location>
        <begin position="246"/>
        <end position="264"/>
    </location>
</feature>